<dbReference type="Proteomes" id="UP000783686">
    <property type="component" value="Unassembled WGS sequence"/>
</dbReference>
<keyword evidence="8" id="KW-0804">Transcription</keyword>
<dbReference type="PANTHER" id="PTHR24379">
    <property type="entry name" value="KRAB AND ZINC FINGER DOMAIN-CONTAINING"/>
    <property type="match status" value="1"/>
</dbReference>
<evidence type="ECO:0000256" key="1">
    <source>
        <dbReference type="ARBA" id="ARBA00004123"/>
    </source>
</evidence>
<evidence type="ECO:0000256" key="9">
    <source>
        <dbReference type="ARBA" id="ARBA00023242"/>
    </source>
</evidence>
<evidence type="ECO:0000256" key="4">
    <source>
        <dbReference type="ARBA" id="ARBA00022771"/>
    </source>
</evidence>
<dbReference type="EMBL" id="CAJFCW020000002">
    <property type="protein sequence ID" value="CAG9095127.1"/>
    <property type="molecule type" value="Genomic_DNA"/>
</dbReference>
<reference evidence="12" key="1">
    <citation type="submission" date="2020-09" db="EMBL/GenBank/DDBJ databases">
        <authorList>
            <person name="Kikuchi T."/>
        </authorList>
    </citation>
    <scope>NUCLEOTIDE SEQUENCE</scope>
    <source>
        <strain evidence="12">SH1</strain>
    </source>
</reference>
<keyword evidence="2" id="KW-0479">Metal-binding</keyword>
<dbReference type="Pfam" id="PF00096">
    <property type="entry name" value="zf-C2H2"/>
    <property type="match status" value="2"/>
</dbReference>
<evidence type="ECO:0000256" key="6">
    <source>
        <dbReference type="ARBA" id="ARBA00023015"/>
    </source>
</evidence>
<dbReference type="SMART" id="SM00355">
    <property type="entry name" value="ZnF_C2H2"/>
    <property type="match status" value="7"/>
</dbReference>
<feature type="domain" description="C2H2-type" evidence="11">
    <location>
        <begin position="137"/>
        <end position="159"/>
    </location>
</feature>
<dbReference type="EMBL" id="CAJFDH010000002">
    <property type="protein sequence ID" value="CAD5212131.1"/>
    <property type="molecule type" value="Genomic_DNA"/>
</dbReference>
<dbReference type="OrthoDB" id="9439903at2759"/>
<feature type="domain" description="C2H2-type" evidence="11">
    <location>
        <begin position="195"/>
        <end position="222"/>
    </location>
</feature>
<dbReference type="InterPro" id="IPR036236">
    <property type="entry name" value="Znf_C2H2_sf"/>
</dbReference>
<evidence type="ECO:0000256" key="7">
    <source>
        <dbReference type="ARBA" id="ARBA00023125"/>
    </source>
</evidence>
<dbReference type="GO" id="GO:0008270">
    <property type="term" value="F:zinc ion binding"/>
    <property type="evidence" value="ECO:0007669"/>
    <property type="project" value="UniProtKB-KW"/>
</dbReference>
<accession>A0A811K8P3</accession>
<dbReference type="GO" id="GO:0000977">
    <property type="term" value="F:RNA polymerase II transcription regulatory region sequence-specific DNA binding"/>
    <property type="evidence" value="ECO:0007669"/>
    <property type="project" value="TreeGrafter"/>
</dbReference>
<dbReference type="Gene3D" id="3.30.160.60">
    <property type="entry name" value="Classic Zinc Finger"/>
    <property type="match status" value="5"/>
</dbReference>
<proteinExistence type="predicted"/>
<dbReference type="PROSITE" id="PS50157">
    <property type="entry name" value="ZINC_FINGER_C2H2_2"/>
    <property type="match status" value="4"/>
</dbReference>
<dbReference type="GO" id="GO:0000981">
    <property type="term" value="F:DNA-binding transcription factor activity, RNA polymerase II-specific"/>
    <property type="evidence" value="ECO:0007669"/>
    <property type="project" value="TreeGrafter"/>
</dbReference>
<dbReference type="PANTHER" id="PTHR24379:SF127">
    <property type="entry name" value="BLOODY FINGERS-RELATED"/>
    <property type="match status" value="1"/>
</dbReference>
<feature type="domain" description="C2H2-type" evidence="11">
    <location>
        <begin position="223"/>
        <end position="250"/>
    </location>
</feature>
<sequence>MENGDNVFLQPSGISYDNGYADNDVIWSDTAYSFYENQELGPNYGSGAKPLKKFGFQFGNKIIKLRVVKKSILEKRRYFCKFCPDAYFDTEREHKEHSMTHTASVIKRKCGQCDVQYVSSRALAIHCRFVHGETMGYKCDLCAKQFTKKHYLILHTKTHEIGDRFYCKKCGNWYRKQEELIEHEAFCDKGKRGRYGCTFCDKVFSYPRDKILHERTHTGEKPFTCLICGAQFSQPSALTVHGRTHTGERKYGCRFCPVRFVDSSAARRHEIRLHMEEVKRHAEP</sequence>
<evidence type="ECO:0000313" key="13">
    <source>
        <dbReference type="Proteomes" id="UP000614601"/>
    </source>
</evidence>
<keyword evidence="9" id="KW-0539">Nucleus</keyword>
<dbReference type="Proteomes" id="UP000614601">
    <property type="component" value="Unassembled WGS sequence"/>
</dbReference>
<protein>
    <recommendedName>
        <fullName evidence="11">C2H2-type domain-containing protein</fullName>
    </recommendedName>
</protein>
<keyword evidence="13" id="KW-1185">Reference proteome</keyword>
<evidence type="ECO:0000256" key="8">
    <source>
        <dbReference type="ARBA" id="ARBA00023163"/>
    </source>
</evidence>
<keyword evidence="4 10" id="KW-0863">Zinc-finger</keyword>
<dbReference type="PROSITE" id="PS00028">
    <property type="entry name" value="ZINC_FINGER_C2H2_1"/>
    <property type="match status" value="4"/>
</dbReference>
<evidence type="ECO:0000256" key="10">
    <source>
        <dbReference type="PROSITE-ProRule" id="PRU00042"/>
    </source>
</evidence>
<feature type="domain" description="C2H2-type" evidence="11">
    <location>
        <begin position="165"/>
        <end position="193"/>
    </location>
</feature>
<evidence type="ECO:0000256" key="2">
    <source>
        <dbReference type="ARBA" id="ARBA00022723"/>
    </source>
</evidence>
<keyword evidence="6" id="KW-0805">Transcription regulation</keyword>
<evidence type="ECO:0000259" key="11">
    <source>
        <dbReference type="PROSITE" id="PS50157"/>
    </source>
</evidence>
<evidence type="ECO:0000256" key="3">
    <source>
        <dbReference type="ARBA" id="ARBA00022737"/>
    </source>
</evidence>
<dbReference type="FunFam" id="3.30.160.60:FF:000064">
    <property type="entry name" value="Early growth response protein 3"/>
    <property type="match status" value="1"/>
</dbReference>
<organism evidence="12 13">
    <name type="scientific">Bursaphelenchus okinawaensis</name>
    <dbReference type="NCBI Taxonomy" id="465554"/>
    <lineage>
        <taxon>Eukaryota</taxon>
        <taxon>Metazoa</taxon>
        <taxon>Ecdysozoa</taxon>
        <taxon>Nematoda</taxon>
        <taxon>Chromadorea</taxon>
        <taxon>Rhabditida</taxon>
        <taxon>Tylenchina</taxon>
        <taxon>Tylenchomorpha</taxon>
        <taxon>Aphelenchoidea</taxon>
        <taxon>Aphelenchoididae</taxon>
        <taxon>Bursaphelenchus</taxon>
    </lineage>
</organism>
<dbReference type="GO" id="GO:0005634">
    <property type="term" value="C:nucleus"/>
    <property type="evidence" value="ECO:0007669"/>
    <property type="project" value="UniProtKB-SubCell"/>
</dbReference>
<evidence type="ECO:0000313" key="12">
    <source>
        <dbReference type="EMBL" id="CAD5212131.1"/>
    </source>
</evidence>
<keyword evidence="3" id="KW-0677">Repeat</keyword>
<comment type="subcellular location">
    <subcellularLocation>
        <location evidence="1">Nucleus</location>
    </subcellularLocation>
</comment>
<gene>
    <name evidence="12" type="ORF">BOKJ2_LOCUS4049</name>
</gene>
<keyword evidence="7" id="KW-0238">DNA-binding</keyword>
<name>A0A811K8P3_9BILA</name>
<keyword evidence="5" id="KW-0862">Zinc</keyword>
<dbReference type="AlphaFoldDB" id="A0A811K8P3"/>
<comment type="caution">
    <text evidence="12">The sequence shown here is derived from an EMBL/GenBank/DDBJ whole genome shotgun (WGS) entry which is preliminary data.</text>
</comment>
<dbReference type="InterPro" id="IPR013087">
    <property type="entry name" value="Znf_C2H2_type"/>
</dbReference>
<evidence type="ECO:0000256" key="5">
    <source>
        <dbReference type="ARBA" id="ARBA00022833"/>
    </source>
</evidence>
<dbReference type="SUPFAM" id="SSF57667">
    <property type="entry name" value="beta-beta-alpha zinc fingers"/>
    <property type="match status" value="4"/>
</dbReference>